<feature type="domain" description="DNA2/NAM7 helicase helicase" evidence="11">
    <location>
        <begin position="1309"/>
        <end position="1601"/>
    </location>
</feature>
<dbReference type="GO" id="GO:0031126">
    <property type="term" value="P:sno(s)RNA 3'-end processing"/>
    <property type="evidence" value="ECO:0007669"/>
    <property type="project" value="EnsemblFungi"/>
</dbReference>
<sequence>MSAFDSLSELEKLALTYKSKIEQVYEGIYQNESDLLTDILHNLIPKVSSKDVHMFCNSNFQPVAVFSLTLFSFQNHPEAVKWLQNRLNNCLSHCRRCVTQFVKGKSKMIQHFAVNRRIAHTKVASFNELICMWRAHVVLPIFRDFSANGVTLQLVLSEYEVLMNPQMLRCSAELQHYHEIVFKSLYGMKHELLDFDNPNGITSFVPGVVYSYNSGSPEQFLWAQKFLQHLFDTKYLITIENITCELLDELMHHVINIQTKANGIPHANSIGLFWCRMCPLFALMHVEVLKEYFIEFKNIKSLKSAISVPIESVFKLFYHHFIMQLRPKPLDILLRILKLFLEKFGAEFWTLVQPYTFHSVPDILFNGDFTNSLISLQSKPICKEGPDTWLHADGSVSDLVMWTLPYYRSLSKAYKIQMVRKIAFGFLGVINSTPQIQSVPKGLLVNAATLLLNQALKVDEASRSLLYSSDGNFETIIFTIADVRTPLNNEATLKIIVDTANNPSALYPGFPTGSISNSAMEVLANCINVDILNLCETTYKLYTGKHQNKKTAHEVKVTTVLISRLVAALNFRSQTDATNKVAALFGSLRNVNGLLVLQNHQDTHSMQQNAMVKEYIELIIKLIGKCADISPTTMSTVLSMKIATQGFWSCIFSPCQDLYQEATNLLYETFDVEGRLEGFQELFNHNMTTNLQAVCMVLSQLIKNEFYEPCPRAVRVLMDVIHVFMDPVSGMFANYSTLKTTETDTALFDFWKDTWNFLDMIYRVTLNWATKYPYTELENFTKDTLDVSNLLMNSYREFADILTKDFTNNDDDLFKCAMSPFKHMLYWLRLSDEDLLASCVTLIVSASDLSKEKNFQFDDALVREMACYACKSRKYLNKLTSHQSSDLLSRAKYFNEALTDSIIQEVERYNKEKELSKRDQSPEITSSRSGTPSVTQMALPQQRVDYLQRKAMASSITSRPKGQSSITSYGSLKRGFISAPSAPSKPLSKMELERRKLVAERVVHPPSQNVFNPRSGRKHLKVHGDDDSSSDNSDIDDANELFAIAKPKQRYTPVLLDINGKEIKANGSKVDLKKLEEEHMRKRLNVDLNPFYDKVLRWNYTRISAYPDDNSEQEYTDIEDQFRSSKHYQKVMEPLLLLECWQGLCAVRDREIHKAFSFIVGNRTVVSDFYEVYASINKKVVQQAEINEADMIVLGHFPDSNHQKTLTNDHFKKSQNTCLAKIRSIKNAKGENMDLTLRIHRSHRFSNFLTLRTEIYAVKAMQMTTVEREYTSLQGLPYYDLVSQIITAKPTEEQHAEDAEVEKVKINYKLNTSQATAVVSTVKNLGFSLIQGPPGTGKTKTILGIVGYFLSTIRVSPSNVIKNPTQVGNISTEQLLQKQKVLICAPSNAAVDELVLRLREGLTNFEGKHFKPKLVRVGRSDAVNAAIKDLTLEELVDKRAITQSLEMTHDPALDQNFHNAVDERRKLRDTINKEDGSPTSVLSTDQISKIQLKLRELSKTINELGKQRDELRERNSVIYRNRELNKRKAQARILAESDIICSTLSGSAHDVLASLGVKFDTVIIDEACQCTELSSIIPLRYGGKRCIMVGDPNQLPPTVLSGAASTYKYNQSLFVRMENNCKPHLLDVQYRMHSMISSFPSLEFYDGKLKDGPDMDNINQRQWHETQPFAPYKFFDILTGKQQQNAKTMSYVNYDECQVSIEMVDKLLRLYEKKVDFTGKIGIISPYREQMQMMKKAFRSYFGGTIFTYIDFNTIDGFQGQEKEIIIISCVRADDSKNNVGFLKDFRRMNVALTRAKTSLWILGHHKSLCRNKLWMNLISDAKTRGCLELACPGFLDKHNRGAKEILQRFKDHHDHIGSSEAYRSVPGNSLKKRKKGHTSGPTKRLKASEEAESDDYDPVAEFKKENHKDPTGEQMSGGSVNSVPEVSKNSEYNLKRANSDGGMNERNPKMFKVETNTKRSGIKKKSSIFGSNLPISSIVPVISSDPHIYDLKEKKGATIKSQCPPNYRGSRRAQWIRI</sequence>
<keyword evidence="8" id="KW-0175">Coiled coil</keyword>
<keyword evidence="4" id="KW-0378">Hydrolase</keyword>
<dbReference type="GO" id="GO:0016787">
    <property type="term" value="F:hydrolase activity"/>
    <property type="evidence" value="ECO:0007669"/>
    <property type="project" value="UniProtKB-KW"/>
</dbReference>
<feature type="domain" description="Helicase SEN1 beta-barrel" evidence="13">
    <location>
        <begin position="1153"/>
        <end position="1259"/>
    </location>
</feature>
<dbReference type="InterPro" id="IPR041679">
    <property type="entry name" value="DNA2/NAM7-like_C"/>
</dbReference>
<dbReference type="EMBL" id="CP002503">
    <property type="protein sequence ID" value="AET40886.1"/>
    <property type="molecule type" value="Genomic_DNA"/>
</dbReference>
<dbReference type="GO" id="GO:0006364">
    <property type="term" value="P:rRNA processing"/>
    <property type="evidence" value="ECO:0007669"/>
    <property type="project" value="EnsemblFungi"/>
</dbReference>
<dbReference type="Pfam" id="PF13087">
    <property type="entry name" value="AAA_12"/>
    <property type="match status" value="1"/>
</dbReference>
<dbReference type="FunFam" id="3.40.50.300:FF:000326">
    <property type="entry name" value="P-loop containing nucleoside triphosphate hydrolase"/>
    <property type="match status" value="1"/>
</dbReference>
<feature type="region of interest" description="Disordered" evidence="9">
    <location>
        <begin position="1858"/>
        <end position="1928"/>
    </location>
</feature>
<dbReference type="GO" id="GO:0016604">
    <property type="term" value="C:nuclear body"/>
    <property type="evidence" value="ECO:0007669"/>
    <property type="project" value="TreeGrafter"/>
</dbReference>
<dbReference type="KEGG" id="erc:Ecym_7029"/>
<dbReference type="GO" id="GO:0001147">
    <property type="term" value="F:transcription termination site sequence-specific DNA binding"/>
    <property type="evidence" value="ECO:0007669"/>
    <property type="project" value="TreeGrafter"/>
</dbReference>
<feature type="domain" description="DNA2/NAM7 helicase-like C-terminal" evidence="12">
    <location>
        <begin position="1609"/>
        <end position="1806"/>
    </location>
</feature>
<keyword evidence="5" id="KW-0347">Helicase</keyword>
<name>G8JVM1_ERECY</name>
<dbReference type="GO" id="GO:0006283">
    <property type="term" value="P:transcription-coupled nucleotide-excision repair"/>
    <property type="evidence" value="ECO:0007669"/>
    <property type="project" value="EnsemblFungi"/>
</dbReference>
<dbReference type="GO" id="GO:0016180">
    <property type="term" value="P:snRNA processing"/>
    <property type="evidence" value="ECO:0007669"/>
    <property type="project" value="EnsemblFungi"/>
</dbReference>
<dbReference type="GO" id="GO:0045454">
    <property type="term" value="P:cell redox homeostasis"/>
    <property type="evidence" value="ECO:0007669"/>
    <property type="project" value="EnsemblFungi"/>
</dbReference>
<keyword evidence="7" id="KW-0539">Nucleus</keyword>
<feature type="region of interest" description="Disordered" evidence="9">
    <location>
        <begin position="912"/>
        <end position="939"/>
    </location>
</feature>
<evidence type="ECO:0000259" key="12">
    <source>
        <dbReference type="Pfam" id="PF13087"/>
    </source>
</evidence>
<dbReference type="Pfam" id="PF23576">
    <property type="entry name" value="SEN1_barrel"/>
    <property type="match status" value="1"/>
</dbReference>
<dbReference type="CDD" id="cd21408">
    <property type="entry name" value="1B_Sen1p-like"/>
    <property type="match status" value="1"/>
</dbReference>
<dbReference type="GO" id="GO:0043139">
    <property type="term" value="F:5'-3' DNA helicase activity"/>
    <property type="evidence" value="ECO:0007669"/>
    <property type="project" value="EnsemblFungi"/>
</dbReference>
<evidence type="ECO:0000313" key="15">
    <source>
        <dbReference type="Proteomes" id="UP000006790"/>
    </source>
</evidence>
<evidence type="ECO:0000256" key="8">
    <source>
        <dbReference type="SAM" id="Coils"/>
    </source>
</evidence>
<dbReference type="GeneID" id="11471193"/>
<comment type="subcellular location">
    <subcellularLocation>
        <location evidence="1">Nucleus</location>
    </subcellularLocation>
</comment>
<dbReference type="GO" id="GO:0035649">
    <property type="term" value="C:Nrd1 complex"/>
    <property type="evidence" value="ECO:0007669"/>
    <property type="project" value="EnsemblFungi"/>
</dbReference>
<dbReference type="GO" id="GO:0005524">
    <property type="term" value="F:ATP binding"/>
    <property type="evidence" value="ECO:0007669"/>
    <property type="project" value="UniProtKB-KW"/>
</dbReference>
<dbReference type="GO" id="GO:0006357">
    <property type="term" value="P:regulation of transcription by RNA polymerase II"/>
    <property type="evidence" value="ECO:0007669"/>
    <property type="project" value="EnsemblFungi"/>
</dbReference>
<evidence type="ECO:0008006" key="16">
    <source>
        <dbReference type="Google" id="ProtNLM"/>
    </source>
</evidence>
<dbReference type="FunCoup" id="G8JVM1">
    <property type="interactions" value="349"/>
</dbReference>
<organism evidence="14 15">
    <name type="scientific">Eremothecium cymbalariae (strain CBS 270.75 / DBVPG 7215 / KCTC 17166 / NRRL Y-17582)</name>
    <name type="common">Yeast</name>
    <dbReference type="NCBI Taxonomy" id="931890"/>
    <lineage>
        <taxon>Eukaryota</taxon>
        <taxon>Fungi</taxon>
        <taxon>Dikarya</taxon>
        <taxon>Ascomycota</taxon>
        <taxon>Saccharomycotina</taxon>
        <taxon>Saccharomycetes</taxon>
        <taxon>Saccharomycetales</taxon>
        <taxon>Saccharomycetaceae</taxon>
        <taxon>Eremothecium</taxon>
    </lineage>
</organism>
<evidence type="ECO:0000256" key="5">
    <source>
        <dbReference type="ARBA" id="ARBA00022806"/>
    </source>
</evidence>
<evidence type="ECO:0000256" key="4">
    <source>
        <dbReference type="ARBA" id="ARBA00022801"/>
    </source>
</evidence>
<dbReference type="GO" id="GO:0033678">
    <property type="term" value="F:5'-3' DNA/RNA helicase activity"/>
    <property type="evidence" value="ECO:0007669"/>
    <property type="project" value="EnsemblFungi"/>
</dbReference>
<dbReference type="InterPro" id="IPR044340">
    <property type="entry name" value="Helicase_Sen1_1B_dom"/>
</dbReference>
<evidence type="ECO:0000256" key="6">
    <source>
        <dbReference type="ARBA" id="ARBA00022840"/>
    </source>
</evidence>
<dbReference type="Pfam" id="PF13086">
    <property type="entry name" value="AAA_11"/>
    <property type="match status" value="1"/>
</dbReference>
<dbReference type="Pfam" id="PF12726">
    <property type="entry name" value="SEN1_N"/>
    <property type="match status" value="1"/>
</dbReference>
<evidence type="ECO:0000259" key="11">
    <source>
        <dbReference type="Pfam" id="PF13086"/>
    </source>
</evidence>
<dbReference type="GO" id="GO:0005657">
    <property type="term" value="C:replication fork"/>
    <property type="evidence" value="ECO:0007669"/>
    <property type="project" value="EnsemblFungi"/>
</dbReference>
<feature type="domain" description="Helicase Sen1 N-terminal" evidence="10">
    <location>
        <begin position="83"/>
        <end position="840"/>
    </location>
</feature>
<dbReference type="GO" id="GO:0032040">
    <property type="term" value="C:small-subunit processome"/>
    <property type="evidence" value="ECO:0007669"/>
    <property type="project" value="EnsemblFungi"/>
</dbReference>
<dbReference type="InterPro" id="IPR056474">
    <property type="entry name" value="SEN1_barrel"/>
</dbReference>
<dbReference type="InterPro" id="IPR041677">
    <property type="entry name" value="DNA2/NAM7_AAA_11"/>
</dbReference>
<dbReference type="GO" id="GO:0005737">
    <property type="term" value="C:cytoplasm"/>
    <property type="evidence" value="ECO:0007669"/>
    <property type="project" value="EnsemblFungi"/>
</dbReference>
<proteinExistence type="inferred from homology"/>
<dbReference type="GO" id="GO:0006369">
    <property type="term" value="P:termination of RNA polymerase II transcription"/>
    <property type="evidence" value="ECO:0007669"/>
    <property type="project" value="EnsemblFungi"/>
</dbReference>
<dbReference type="PANTHER" id="PTHR10887:SF495">
    <property type="entry name" value="HELICASE SENATAXIN ISOFORM X1-RELATED"/>
    <property type="match status" value="1"/>
</dbReference>
<keyword evidence="3" id="KW-0547">Nucleotide-binding</keyword>
<evidence type="ECO:0000259" key="13">
    <source>
        <dbReference type="Pfam" id="PF23576"/>
    </source>
</evidence>
<dbReference type="OrthoDB" id="6513042at2759"/>
<dbReference type="FunFam" id="3.40.50.300:FF:001152">
    <property type="entry name" value="tRNA-splicing endonuclease, putative"/>
    <property type="match status" value="1"/>
</dbReference>
<dbReference type="RefSeq" id="XP_003647703.1">
    <property type="nucleotide sequence ID" value="XM_003647655.1"/>
</dbReference>
<keyword evidence="6" id="KW-0067">ATP-binding</keyword>
<keyword evidence="15" id="KW-1185">Reference proteome</keyword>
<dbReference type="GO" id="GO:0008033">
    <property type="term" value="P:tRNA processing"/>
    <property type="evidence" value="ECO:0007669"/>
    <property type="project" value="EnsemblFungi"/>
</dbReference>
<dbReference type="Proteomes" id="UP000006790">
    <property type="component" value="Chromosome 7"/>
</dbReference>
<evidence type="ECO:0000256" key="9">
    <source>
        <dbReference type="SAM" id="MobiDB-lite"/>
    </source>
</evidence>
<evidence type="ECO:0000256" key="3">
    <source>
        <dbReference type="ARBA" id="ARBA00022741"/>
    </source>
</evidence>
<dbReference type="GO" id="GO:0060257">
    <property type="term" value="P:negative regulation of flocculation"/>
    <property type="evidence" value="ECO:0007669"/>
    <property type="project" value="EnsemblFungi"/>
</dbReference>
<comment type="similarity">
    <text evidence="2">Belongs to the DNA2/NAM7 helicase family.</text>
</comment>
<protein>
    <recommendedName>
        <fullName evidence="16">UvrD-like helicase ATP-binding domain-containing protein</fullName>
    </recommendedName>
</protein>
<dbReference type="InterPro" id="IPR047187">
    <property type="entry name" value="SF1_C_Upf1"/>
</dbReference>
<dbReference type="GO" id="GO:0045005">
    <property type="term" value="P:DNA-templated DNA replication maintenance of fidelity"/>
    <property type="evidence" value="ECO:0007669"/>
    <property type="project" value="EnsemblFungi"/>
</dbReference>
<reference evidence="15" key="1">
    <citation type="journal article" date="2012" name="G3 (Bethesda)">
        <title>Pichia sorbitophila, an interspecies yeast hybrid reveals early steps of genome resolution following polyploidization.</title>
        <authorList>
            <person name="Leh Louis V."/>
            <person name="Despons L."/>
            <person name="Friedrich A."/>
            <person name="Martin T."/>
            <person name="Durrens P."/>
            <person name="Casaregola S."/>
            <person name="Neuveglise C."/>
            <person name="Fairhead C."/>
            <person name="Marck C."/>
            <person name="Cruz J.A."/>
            <person name="Straub M.L."/>
            <person name="Kugler V."/>
            <person name="Sacerdot C."/>
            <person name="Uzunov Z."/>
            <person name="Thierry A."/>
            <person name="Weiss S."/>
            <person name="Bleykasten C."/>
            <person name="De Montigny J."/>
            <person name="Jacques N."/>
            <person name="Jung P."/>
            <person name="Lemaire M."/>
            <person name="Mallet S."/>
            <person name="Morel G."/>
            <person name="Richard G.F."/>
            <person name="Sarkar A."/>
            <person name="Savel G."/>
            <person name="Schacherer J."/>
            <person name="Seret M.L."/>
            <person name="Talla E."/>
            <person name="Samson G."/>
            <person name="Jubin C."/>
            <person name="Poulain J."/>
            <person name="Vacherie B."/>
            <person name="Barbe V."/>
            <person name="Pelletier E."/>
            <person name="Sherman D.J."/>
            <person name="Westhof E."/>
            <person name="Weissenbach J."/>
            <person name="Baret P.V."/>
            <person name="Wincker P."/>
            <person name="Gaillardin C."/>
            <person name="Dujon B."/>
            <person name="Souciet J.L."/>
        </authorList>
    </citation>
    <scope>NUCLEOTIDE SEQUENCE [LARGE SCALE GENOMIC DNA]</scope>
    <source>
        <strain evidence="15">CBS 270.75 / DBVPG 7215 / KCTC 17166 / NRRL Y-17582</strain>
    </source>
</reference>
<dbReference type="eggNOG" id="KOG1801">
    <property type="taxonomic scope" value="Eukaryota"/>
</dbReference>
<dbReference type="PANTHER" id="PTHR10887">
    <property type="entry name" value="DNA2/NAM7 HELICASE FAMILY"/>
    <property type="match status" value="1"/>
</dbReference>
<evidence type="ECO:0000313" key="14">
    <source>
        <dbReference type="EMBL" id="AET40886.1"/>
    </source>
</evidence>
<dbReference type="GO" id="GO:0031124">
    <property type="term" value="P:mRNA 3'-end processing"/>
    <property type="evidence" value="ECO:0007669"/>
    <property type="project" value="EnsemblFungi"/>
</dbReference>
<feature type="region of interest" description="Disordered" evidence="9">
    <location>
        <begin position="1004"/>
        <end position="1034"/>
    </location>
</feature>
<dbReference type="InterPro" id="IPR024481">
    <property type="entry name" value="Helicase_Sen1_N"/>
</dbReference>
<dbReference type="STRING" id="931890.G8JVM1"/>
<dbReference type="OMA" id="PWHQSEL"/>
<feature type="compositionally biased region" description="Basic and acidic residues" evidence="9">
    <location>
        <begin position="912"/>
        <end position="921"/>
    </location>
</feature>
<dbReference type="SUPFAM" id="SSF52540">
    <property type="entry name" value="P-loop containing nucleoside triphosphate hydrolases"/>
    <property type="match status" value="1"/>
</dbReference>
<dbReference type="CDD" id="cd18042">
    <property type="entry name" value="DEXXQc_SETX"/>
    <property type="match status" value="1"/>
</dbReference>
<dbReference type="GO" id="GO:0019904">
    <property type="term" value="F:protein domain specific binding"/>
    <property type="evidence" value="ECO:0007669"/>
    <property type="project" value="EnsemblFungi"/>
</dbReference>
<dbReference type="InterPro" id="IPR027417">
    <property type="entry name" value="P-loop_NTPase"/>
</dbReference>
<gene>
    <name evidence="14" type="ordered locus">Ecym_7029</name>
</gene>
<evidence type="ECO:0000256" key="7">
    <source>
        <dbReference type="ARBA" id="ARBA00023242"/>
    </source>
</evidence>
<feature type="coiled-coil region" evidence="8">
    <location>
        <begin position="1487"/>
        <end position="1514"/>
    </location>
</feature>
<dbReference type="HOGENOM" id="CLU_000459_2_0_1"/>
<dbReference type="InterPro" id="IPR045055">
    <property type="entry name" value="DNA2/NAM7-like"/>
</dbReference>
<dbReference type="CDD" id="cd18808">
    <property type="entry name" value="SF1_C_Upf1"/>
    <property type="match status" value="1"/>
</dbReference>
<feature type="compositionally biased region" description="Basic and acidic residues" evidence="9">
    <location>
        <begin position="1901"/>
        <end position="1912"/>
    </location>
</feature>
<feature type="compositionally biased region" description="Polar residues" evidence="9">
    <location>
        <begin position="1914"/>
        <end position="1928"/>
    </location>
</feature>
<evidence type="ECO:0000256" key="1">
    <source>
        <dbReference type="ARBA" id="ARBA00004123"/>
    </source>
</evidence>
<dbReference type="GO" id="GO:0006386">
    <property type="term" value="P:termination of RNA polymerase III transcription"/>
    <property type="evidence" value="ECO:0007669"/>
    <property type="project" value="EnsemblFungi"/>
</dbReference>
<dbReference type="InParanoid" id="G8JVM1"/>
<evidence type="ECO:0000256" key="2">
    <source>
        <dbReference type="ARBA" id="ARBA00007913"/>
    </source>
</evidence>
<accession>G8JVM1</accession>
<feature type="compositionally biased region" description="Polar residues" evidence="9">
    <location>
        <begin position="922"/>
        <end position="939"/>
    </location>
</feature>
<evidence type="ECO:0000259" key="10">
    <source>
        <dbReference type="Pfam" id="PF12726"/>
    </source>
</evidence>
<dbReference type="Gene3D" id="3.40.50.300">
    <property type="entry name" value="P-loop containing nucleotide triphosphate hydrolases"/>
    <property type="match status" value="2"/>
</dbReference>